<organism evidence="9 10">
    <name type="scientific">Arsenicitalea aurantiaca</name>
    <dbReference type="NCBI Taxonomy" id="1783274"/>
    <lineage>
        <taxon>Bacteria</taxon>
        <taxon>Pseudomonadati</taxon>
        <taxon>Pseudomonadota</taxon>
        <taxon>Alphaproteobacteria</taxon>
        <taxon>Hyphomicrobiales</taxon>
        <taxon>Devosiaceae</taxon>
        <taxon>Arsenicitalea</taxon>
    </lineage>
</organism>
<keyword evidence="3 9" id="KW-0808">Transferase</keyword>
<keyword evidence="5 7" id="KW-1133">Transmembrane helix</keyword>
<dbReference type="InterPro" id="IPR029044">
    <property type="entry name" value="Nucleotide-diphossugar_trans"/>
</dbReference>
<dbReference type="AlphaFoldDB" id="A0A433XK94"/>
<keyword evidence="2" id="KW-0328">Glycosyltransferase</keyword>
<evidence type="ECO:0000256" key="3">
    <source>
        <dbReference type="ARBA" id="ARBA00022679"/>
    </source>
</evidence>
<feature type="transmembrane region" description="Helical" evidence="7">
    <location>
        <begin position="162"/>
        <end position="183"/>
    </location>
</feature>
<feature type="transmembrane region" description="Helical" evidence="7">
    <location>
        <begin position="478"/>
        <end position="506"/>
    </location>
</feature>
<evidence type="ECO:0000256" key="6">
    <source>
        <dbReference type="ARBA" id="ARBA00023136"/>
    </source>
</evidence>
<dbReference type="SUPFAM" id="SSF53448">
    <property type="entry name" value="Nucleotide-diphospho-sugar transferases"/>
    <property type="match status" value="1"/>
</dbReference>
<sequence length="615" mass="68510">MRAILGPAVTSDAEARDVLEAALVLEVDPIVHCAHRHGLGHALALERAAEWAGLVFSPFMPETIAGSARIARLDALAEVRSLRGHSEMGDVTYCTPRFTEFLNLRERLAEAPHLAARIRIVPPAILRAELARSNADRLMEEARERLARRWPSASAHRDLPMLARLVFVSGLFLVVLLAALSPYLERALLVPLLALLIVAPAALRFAALFVRPRPGEDPPSLPPAELPLYSVLIPLRDEANMVPLLEQAMRAIDYPPEKLDIKFVVEAKSRETVAAVEKILADPRFELVRVPDGPPRTKPKALDYALPLARGQFVVVYDAEDIPDPDQLRLAAARFAADPGLDCLQAELVIDNGSESWLTAMFSAEYGGLFGLLLPLLARWKLPMPLGGTSNHFRLRSLRELGGWDAFNVTEDADLGVRMARLRYRCETFVSRTREEAPITLDAWMAQRTRWMKGWMQTFIVHNRNPVRFLRDIGWRGFLAFQIYVGGLIVSALLHTVFMASLALFIVNGDSWFGLSDGWDLAYIAILVLGYGGSFALAIAGLVRLGQKRLIFHQLLLPVYWVLHSAATLRAARELITHPYFWAKTRHGATRMRRDFREQTHSVTPAPVAAPPVQP</sequence>
<dbReference type="Proteomes" id="UP000281547">
    <property type="component" value="Unassembled WGS sequence"/>
</dbReference>
<dbReference type="PANTHER" id="PTHR43867">
    <property type="entry name" value="CELLULOSE SYNTHASE CATALYTIC SUBUNIT A [UDP-FORMING]"/>
    <property type="match status" value="1"/>
</dbReference>
<accession>A0A433XK94</accession>
<dbReference type="PANTHER" id="PTHR43867:SF2">
    <property type="entry name" value="CELLULOSE SYNTHASE CATALYTIC SUBUNIT A [UDP-FORMING]"/>
    <property type="match status" value="1"/>
</dbReference>
<evidence type="ECO:0000256" key="4">
    <source>
        <dbReference type="ARBA" id="ARBA00022692"/>
    </source>
</evidence>
<comment type="subcellular location">
    <subcellularLocation>
        <location evidence="1">Membrane</location>
        <topology evidence="1">Multi-pass membrane protein</topology>
    </subcellularLocation>
</comment>
<dbReference type="InterPro" id="IPR050321">
    <property type="entry name" value="Glycosyltr_2/OpgH_subfam"/>
</dbReference>
<name>A0A433XK94_9HYPH</name>
<feature type="transmembrane region" description="Helical" evidence="7">
    <location>
        <begin position="521"/>
        <end position="543"/>
    </location>
</feature>
<evidence type="ECO:0000259" key="8">
    <source>
        <dbReference type="Pfam" id="PF13632"/>
    </source>
</evidence>
<comment type="caution">
    <text evidence="9">The sequence shown here is derived from an EMBL/GenBank/DDBJ whole genome shotgun (WGS) entry which is preliminary data.</text>
</comment>
<evidence type="ECO:0000313" key="9">
    <source>
        <dbReference type="EMBL" id="RUT34495.1"/>
    </source>
</evidence>
<evidence type="ECO:0000256" key="5">
    <source>
        <dbReference type="ARBA" id="ARBA00022989"/>
    </source>
</evidence>
<gene>
    <name evidence="9" type="ORF">EMQ25_00590</name>
</gene>
<feature type="domain" description="Glycosyltransferase 2-like" evidence="8">
    <location>
        <begin position="314"/>
        <end position="505"/>
    </location>
</feature>
<evidence type="ECO:0000256" key="2">
    <source>
        <dbReference type="ARBA" id="ARBA00022676"/>
    </source>
</evidence>
<dbReference type="Pfam" id="PF13632">
    <property type="entry name" value="Glyco_trans_2_3"/>
    <property type="match status" value="1"/>
</dbReference>
<keyword evidence="6 7" id="KW-0472">Membrane</keyword>
<dbReference type="EMBL" id="RZNJ01000001">
    <property type="protein sequence ID" value="RUT34495.1"/>
    <property type="molecule type" value="Genomic_DNA"/>
</dbReference>
<dbReference type="Gene3D" id="3.90.550.10">
    <property type="entry name" value="Spore Coat Polysaccharide Biosynthesis Protein SpsA, Chain A"/>
    <property type="match status" value="1"/>
</dbReference>
<evidence type="ECO:0000313" key="10">
    <source>
        <dbReference type="Proteomes" id="UP000281547"/>
    </source>
</evidence>
<keyword evidence="10" id="KW-1185">Reference proteome</keyword>
<evidence type="ECO:0000256" key="1">
    <source>
        <dbReference type="ARBA" id="ARBA00004141"/>
    </source>
</evidence>
<dbReference type="GO" id="GO:0016020">
    <property type="term" value="C:membrane"/>
    <property type="evidence" value="ECO:0007669"/>
    <property type="project" value="UniProtKB-SubCell"/>
</dbReference>
<feature type="transmembrane region" description="Helical" evidence="7">
    <location>
        <begin position="189"/>
        <end position="210"/>
    </location>
</feature>
<reference evidence="9 10" key="1">
    <citation type="journal article" date="2016" name="Int. J. Syst. Evol. Microbiol.">
        <title>Arsenicitalea aurantiaca gen. nov., sp. nov., a new member of the family Hyphomicrobiaceae, isolated from high-arsenic sediment.</title>
        <authorList>
            <person name="Mu Y."/>
            <person name="Zhou L."/>
            <person name="Zeng X.C."/>
            <person name="Liu L."/>
            <person name="Pan Y."/>
            <person name="Chen X."/>
            <person name="Wang J."/>
            <person name="Li S."/>
            <person name="Li W.J."/>
            <person name="Wang Y."/>
        </authorList>
    </citation>
    <scope>NUCLEOTIDE SEQUENCE [LARGE SCALE GENOMIC DNA]</scope>
    <source>
        <strain evidence="9 10">42-50</strain>
    </source>
</reference>
<proteinExistence type="predicted"/>
<dbReference type="GO" id="GO:0016757">
    <property type="term" value="F:glycosyltransferase activity"/>
    <property type="evidence" value="ECO:0007669"/>
    <property type="project" value="UniProtKB-KW"/>
</dbReference>
<keyword evidence="4 7" id="KW-0812">Transmembrane</keyword>
<evidence type="ECO:0000256" key="7">
    <source>
        <dbReference type="SAM" id="Phobius"/>
    </source>
</evidence>
<dbReference type="InterPro" id="IPR001173">
    <property type="entry name" value="Glyco_trans_2-like"/>
</dbReference>
<protein>
    <submittedName>
        <fullName evidence="9">Glycosyltransferase</fullName>
    </submittedName>
</protein>